<organism evidence="2 3">
    <name type="scientific">Eumeta variegata</name>
    <name type="common">Bagworm moth</name>
    <name type="synonym">Eumeta japonica</name>
    <dbReference type="NCBI Taxonomy" id="151549"/>
    <lineage>
        <taxon>Eukaryota</taxon>
        <taxon>Metazoa</taxon>
        <taxon>Ecdysozoa</taxon>
        <taxon>Arthropoda</taxon>
        <taxon>Hexapoda</taxon>
        <taxon>Insecta</taxon>
        <taxon>Pterygota</taxon>
        <taxon>Neoptera</taxon>
        <taxon>Endopterygota</taxon>
        <taxon>Lepidoptera</taxon>
        <taxon>Glossata</taxon>
        <taxon>Ditrysia</taxon>
        <taxon>Tineoidea</taxon>
        <taxon>Psychidae</taxon>
        <taxon>Oiketicinae</taxon>
        <taxon>Eumeta</taxon>
    </lineage>
</organism>
<evidence type="ECO:0000313" key="2">
    <source>
        <dbReference type="EMBL" id="GBP09135.1"/>
    </source>
</evidence>
<sequence length="288" mass="30707">MPGRLLVGDTTPTQVMVFGSIETSCRSSRRPTRARGIAQAPAGWRLRRGWCSTRRSAQLTQSTAGGRTLVDADRIKAARIGDPRWRRSDRARLPTADQAIHASDGSSQGSTCRAASLNLFFSLPLSWCRSGAYAGPPAARHRACAHGRVGAPGCEGECPGREARNRPTRSRPPVVGRWWTPTGSRRHASVTRVGVDLTERLPTADQAIHASDGGSQGSTCQRARPSPLLLRRLAICPAILAMGRGPSGLAAARSARRDDAKYALSSAACAVRRPPPSPVVDLRGGDII</sequence>
<reference evidence="2 3" key="1">
    <citation type="journal article" date="2019" name="Commun. Biol.">
        <title>The bagworm genome reveals a unique fibroin gene that provides high tensile strength.</title>
        <authorList>
            <person name="Kono N."/>
            <person name="Nakamura H."/>
            <person name="Ohtoshi R."/>
            <person name="Tomita M."/>
            <person name="Numata K."/>
            <person name="Arakawa K."/>
        </authorList>
    </citation>
    <scope>NUCLEOTIDE SEQUENCE [LARGE SCALE GENOMIC DNA]</scope>
</reference>
<proteinExistence type="predicted"/>
<gene>
    <name evidence="2" type="ORF">EVAR_77965_1</name>
</gene>
<name>A0A4C1T4M9_EUMVA</name>
<protein>
    <submittedName>
        <fullName evidence="2">Uncharacterized protein</fullName>
    </submittedName>
</protein>
<feature type="region of interest" description="Disordered" evidence="1">
    <location>
        <begin position="158"/>
        <end position="182"/>
    </location>
</feature>
<evidence type="ECO:0000256" key="1">
    <source>
        <dbReference type="SAM" id="MobiDB-lite"/>
    </source>
</evidence>
<dbReference type="AlphaFoldDB" id="A0A4C1T4M9"/>
<dbReference type="Proteomes" id="UP000299102">
    <property type="component" value="Unassembled WGS sequence"/>
</dbReference>
<keyword evidence="3" id="KW-1185">Reference proteome</keyword>
<feature type="non-terminal residue" evidence="2">
    <location>
        <position position="288"/>
    </location>
</feature>
<evidence type="ECO:0000313" key="3">
    <source>
        <dbReference type="Proteomes" id="UP000299102"/>
    </source>
</evidence>
<accession>A0A4C1T4M9</accession>
<comment type="caution">
    <text evidence="2">The sequence shown here is derived from an EMBL/GenBank/DDBJ whole genome shotgun (WGS) entry which is preliminary data.</text>
</comment>
<feature type="region of interest" description="Disordered" evidence="1">
    <location>
        <begin position="86"/>
        <end position="110"/>
    </location>
</feature>
<dbReference type="EMBL" id="BGZK01004461">
    <property type="protein sequence ID" value="GBP09135.1"/>
    <property type="molecule type" value="Genomic_DNA"/>
</dbReference>